<reference evidence="3" key="1">
    <citation type="submission" date="2020-06" db="EMBL/GenBank/DDBJ databases">
        <title>Draft genome of Bugula neritina, a colonial animal packing powerful symbionts and potential medicines.</title>
        <authorList>
            <person name="Rayko M."/>
        </authorList>
    </citation>
    <scope>NUCLEOTIDE SEQUENCE [LARGE SCALE GENOMIC DNA]</scope>
    <source>
        <strain evidence="3">Kwan_BN1</strain>
    </source>
</reference>
<name>A0A7J7KCL0_BUGNE</name>
<organism evidence="3 4">
    <name type="scientific">Bugula neritina</name>
    <name type="common">Brown bryozoan</name>
    <name type="synonym">Sertularia neritina</name>
    <dbReference type="NCBI Taxonomy" id="10212"/>
    <lineage>
        <taxon>Eukaryota</taxon>
        <taxon>Metazoa</taxon>
        <taxon>Spiralia</taxon>
        <taxon>Lophotrochozoa</taxon>
        <taxon>Bryozoa</taxon>
        <taxon>Gymnolaemata</taxon>
        <taxon>Cheilostomatida</taxon>
        <taxon>Flustrina</taxon>
        <taxon>Buguloidea</taxon>
        <taxon>Bugulidae</taxon>
        <taxon>Bugula</taxon>
    </lineage>
</organism>
<evidence type="ECO:0000256" key="2">
    <source>
        <dbReference type="SAM" id="SignalP"/>
    </source>
</evidence>
<dbReference type="Proteomes" id="UP000593567">
    <property type="component" value="Unassembled WGS sequence"/>
</dbReference>
<keyword evidence="4" id="KW-1185">Reference proteome</keyword>
<accession>A0A7J7KCL0</accession>
<comment type="caution">
    <text evidence="3">The sequence shown here is derived from an EMBL/GenBank/DDBJ whole genome shotgun (WGS) entry which is preliminary data.</text>
</comment>
<sequence length="196" mass="20987">MKRSAFSVLTWLLIIAVCFKDINATIDTCPEAFACTTFTEGLCSNGRRRVCMIRLGCGDTSSFTRACAPTAFPSIGSPGFTASAAPVCGFFGSSPAVFQISDRNPILNATVAAATPSVIFFPPPPTTTCTPISGACGISSNGLRITRQFTPCPFPPGPIIVRGRRGRRGRRRPGRGRRLGRGRGRGNCRGRRCRLR</sequence>
<dbReference type="AlphaFoldDB" id="A0A7J7KCL0"/>
<dbReference type="EMBL" id="VXIV02000804">
    <property type="protein sequence ID" value="KAF6035945.1"/>
    <property type="molecule type" value="Genomic_DNA"/>
</dbReference>
<feature type="signal peptide" evidence="2">
    <location>
        <begin position="1"/>
        <end position="24"/>
    </location>
</feature>
<protein>
    <submittedName>
        <fullName evidence="3">Uncharacterized protein</fullName>
    </submittedName>
</protein>
<evidence type="ECO:0000313" key="4">
    <source>
        <dbReference type="Proteomes" id="UP000593567"/>
    </source>
</evidence>
<feature type="region of interest" description="Disordered" evidence="1">
    <location>
        <begin position="163"/>
        <end position="196"/>
    </location>
</feature>
<gene>
    <name evidence="3" type="ORF">EB796_005749</name>
</gene>
<evidence type="ECO:0000256" key="1">
    <source>
        <dbReference type="SAM" id="MobiDB-lite"/>
    </source>
</evidence>
<evidence type="ECO:0000313" key="3">
    <source>
        <dbReference type="EMBL" id="KAF6035945.1"/>
    </source>
</evidence>
<keyword evidence="2" id="KW-0732">Signal</keyword>
<proteinExistence type="predicted"/>
<feature type="chain" id="PRO_5029687550" evidence="2">
    <location>
        <begin position="25"/>
        <end position="196"/>
    </location>
</feature>